<feature type="domain" description="HTH cro/C1-type" evidence="4">
    <location>
        <begin position="15"/>
        <end position="69"/>
    </location>
</feature>
<dbReference type="Pfam" id="PF01381">
    <property type="entry name" value="HTH_3"/>
    <property type="match status" value="1"/>
</dbReference>
<dbReference type="InterPro" id="IPR011051">
    <property type="entry name" value="RmlC_Cupin_sf"/>
</dbReference>
<dbReference type="SMART" id="SM00530">
    <property type="entry name" value="HTH_XRE"/>
    <property type="match status" value="1"/>
</dbReference>
<dbReference type="RefSeq" id="WP_092689774.1">
    <property type="nucleotide sequence ID" value="NZ_FNPK01000009.1"/>
</dbReference>
<dbReference type="PANTHER" id="PTHR46797:SF23">
    <property type="entry name" value="HTH-TYPE TRANSCRIPTIONAL REGULATOR SUTR"/>
    <property type="match status" value="1"/>
</dbReference>
<accession>A0A1H3JGC3</accession>
<gene>
    <name evidence="5" type="ORF">SAMN05421643_10929</name>
</gene>
<dbReference type="InterPro" id="IPR001387">
    <property type="entry name" value="Cro/C1-type_HTH"/>
</dbReference>
<evidence type="ECO:0000256" key="1">
    <source>
        <dbReference type="ARBA" id="ARBA00023015"/>
    </source>
</evidence>
<dbReference type="GO" id="GO:0003700">
    <property type="term" value="F:DNA-binding transcription factor activity"/>
    <property type="evidence" value="ECO:0007669"/>
    <property type="project" value="TreeGrafter"/>
</dbReference>
<evidence type="ECO:0000256" key="3">
    <source>
        <dbReference type="ARBA" id="ARBA00023163"/>
    </source>
</evidence>
<dbReference type="InterPro" id="IPR050807">
    <property type="entry name" value="TransReg_Diox_bact_type"/>
</dbReference>
<dbReference type="CDD" id="cd02209">
    <property type="entry name" value="cupin_XRE_C"/>
    <property type="match status" value="1"/>
</dbReference>
<evidence type="ECO:0000313" key="6">
    <source>
        <dbReference type="Proteomes" id="UP000199035"/>
    </source>
</evidence>
<reference evidence="6" key="1">
    <citation type="submission" date="2016-10" db="EMBL/GenBank/DDBJ databases">
        <authorList>
            <person name="Varghese N."/>
            <person name="Submissions S."/>
        </authorList>
    </citation>
    <scope>NUCLEOTIDE SEQUENCE [LARGE SCALE GENOMIC DNA]</scope>
    <source>
        <strain evidence="6">ANC 5109</strain>
    </source>
</reference>
<dbReference type="InterPro" id="IPR014710">
    <property type="entry name" value="RmlC-like_jellyroll"/>
</dbReference>
<keyword evidence="2" id="KW-0238">DNA-binding</keyword>
<dbReference type="PANTHER" id="PTHR46797">
    <property type="entry name" value="HTH-TYPE TRANSCRIPTIONAL REGULATOR"/>
    <property type="match status" value="1"/>
</dbReference>
<dbReference type="AlphaFoldDB" id="A0A1H3JGC3"/>
<dbReference type="PROSITE" id="PS50943">
    <property type="entry name" value="HTH_CROC1"/>
    <property type="match status" value="1"/>
</dbReference>
<evidence type="ECO:0000313" key="5">
    <source>
        <dbReference type="EMBL" id="SDY38575.1"/>
    </source>
</evidence>
<dbReference type="CDD" id="cd00093">
    <property type="entry name" value="HTH_XRE"/>
    <property type="match status" value="1"/>
</dbReference>
<dbReference type="Gene3D" id="2.60.120.10">
    <property type="entry name" value="Jelly Rolls"/>
    <property type="match status" value="1"/>
</dbReference>
<dbReference type="SUPFAM" id="SSF51182">
    <property type="entry name" value="RmlC-like cupins"/>
    <property type="match status" value="1"/>
</dbReference>
<dbReference type="SUPFAM" id="SSF47413">
    <property type="entry name" value="lambda repressor-like DNA-binding domains"/>
    <property type="match status" value="1"/>
</dbReference>
<dbReference type="STRING" id="595670.SAMN05421643_10929"/>
<keyword evidence="1" id="KW-0805">Transcription regulation</keyword>
<name>A0A1H3JGC3_9GAMM</name>
<keyword evidence="6" id="KW-1185">Reference proteome</keyword>
<sequence length="183" mass="20414">MSQPSQVLQHVSHNVRYFRDLKLLSQQQLADLAGVSRRMIAGIESGQDNISLAKLSLIASGLGVDFGKLVSPLSQQDQAVINELAWQGKSKESFAKLMTSIPAKQVVELWVWSLEPKEQYQAEPDPQGWHEMLYVIEGQLTLDVAGTSRVLQAGDSLVYSSAVKYCYQNLSDQTVKFIRNVVY</sequence>
<dbReference type="GO" id="GO:0003677">
    <property type="term" value="F:DNA binding"/>
    <property type="evidence" value="ECO:0007669"/>
    <property type="project" value="UniProtKB-KW"/>
</dbReference>
<dbReference type="InterPro" id="IPR010982">
    <property type="entry name" value="Lambda_DNA-bd_dom_sf"/>
</dbReference>
<dbReference type="Pfam" id="PF07883">
    <property type="entry name" value="Cupin_2"/>
    <property type="match status" value="1"/>
</dbReference>
<dbReference type="Proteomes" id="UP000199035">
    <property type="component" value="Unassembled WGS sequence"/>
</dbReference>
<proteinExistence type="predicted"/>
<dbReference type="EMBL" id="FNPK01000009">
    <property type="protein sequence ID" value="SDY38575.1"/>
    <property type="molecule type" value="Genomic_DNA"/>
</dbReference>
<evidence type="ECO:0000256" key="2">
    <source>
        <dbReference type="ARBA" id="ARBA00023125"/>
    </source>
</evidence>
<dbReference type="InterPro" id="IPR013096">
    <property type="entry name" value="Cupin_2"/>
</dbReference>
<dbReference type="GO" id="GO:0005829">
    <property type="term" value="C:cytosol"/>
    <property type="evidence" value="ECO:0007669"/>
    <property type="project" value="TreeGrafter"/>
</dbReference>
<protein>
    <submittedName>
        <fullName evidence="5">Cupin domain-containing protein</fullName>
    </submittedName>
</protein>
<dbReference type="Gene3D" id="1.10.260.40">
    <property type="entry name" value="lambda repressor-like DNA-binding domains"/>
    <property type="match status" value="1"/>
</dbReference>
<evidence type="ECO:0000259" key="4">
    <source>
        <dbReference type="PROSITE" id="PS50943"/>
    </source>
</evidence>
<organism evidence="5 6">
    <name type="scientific">Acinetobacter kyonggiensis</name>
    <dbReference type="NCBI Taxonomy" id="595670"/>
    <lineage>
        <taxon>Bacteria</taxon>
        <taxon>Pseudomonadati</taxon>
        <taxon>Pseudomonadota</taxon>
        <taxon>Gammaproteobacteria</taxon>
        <taxon>Moraxellales</taxon>
        <taxon>Moraxellaceae</taxon>
        <taxon>Acinetobacter</taxon>
    </lineage>
</organism>
<keyword evidence="3" id="KW-0804">Transcription</keyword>